<keyword evidence="1" id="KW-1133">Transmembrane helix</keyword>
<sequence length="119" mass="14081">MWALPMEQMVVPKWTMVSSEQRPLDSRASSMMFSTIKLEQATRKTRTTMPDVLRFVIVPVCTGLLRNVLVLDLLMLRCMSLFVLLWMVRLIVVGWLWLCRTVERDVRWSDGRFTVFRWA</sequence>
<keyword evidence="1" id="KW-0812">Transmembrane</keyword>
<keyword evidence="1" id="KW-0472">Membrane</keyword>
<evidence type="ECO:0000313" key="3">
    <source>
        <dbReference type="Proteomes" id="UP000075883"/>
    </source>
</evidence>
<protein>
    <submittedName>
        <fullName evidence="2">Uncharacterized protein</fullName>
    </submittedName>
</protein>
<dbReference type="AlphaFoldDB" id="A0A182M3L1"/>
<dbReference type="EnsemblMetazoa" id="ACUA008620-RA">
    <property type="protein sequence ID" value="ACUA008620-PA"/>
    <property type="gene ID" value="ACUA008620"/>
</dbReference>
<feature type="transmembrane region" description="Helical" evidence="1">
    <location>
        <begin position="74"/>
        <end position="98"/>
    </location>
</feature>
<organism evidence="2 3">
    <name type="scientific">Anopheles culicifacies</name>
    <dbReference type="NCBI Taxonomy" id="139723"/>
    <lineage>
        <taxon>Eukaryota</taxon>
        <taxon>Metazoa</taxon>
        <taxon>Ecdysozoa</taxon>
        <taxon>Arthropoda</taxon>
        <taxon>Hexapoda</taxon>
        <taxon>Insecta</taxon>
        <taxon>Pterygota</taxon>
        <taxon>Neoptera</taxon>
        <taxon>Endopterygota</taxon>
        <taxon>Diptera</taxon>
        <taxon>Nematocera</taxon>
        <taxon>Culicoidea</taxon>
        <taxon>Culicidae</taxon>
        <taxon>Anophelinae</taxon>
        <taxon>Anopheles</taxon>
        <taxon>culicifacies species complex</taxon>
    </lineage>
</organism>
<evidence type="ECO:0000256" key="1">
    <source>
        <dbReference type="SAM" id="Phobius"/>
    </source>
</evidence>
<dbReference type="Proteomes" id="UP000075883">
    <property type="component" value="Unassembled WGS sequence"/>
</dbReference>
<dbReference type="EMBL" id="AXCM01001709">
    <property type="status" value="NOT_ANNOTATED_CDS"/>
    <property type="molecule type" value="Genomic_DNA"/>
</dbReference>
<keyword evidence="3" id="KW-1185">Reference proteome</keyword>
<evidence type="ECO:0000313" key="2">
    <source>
        <dbReference type="EnsemblMetazoa" id="ACUA008620-PA"/>
    </source>
</evidence>
<reference evidence="3" key="1">
    <citation type="submission" date="2013-09" db="EMBL/GenBank/DDBJ databases">
        <title>The Genome Sequence of Anopheles culicifacies species A.</title>
        <authorList>
            <consortium name="The Broad Institute Genomics Platform"/>
            <person name="Neafsey D.E."/>
            <person name="Besansky N."/>
            <person name="Howell P."/>
            <person name="Walton C."/>
            <person name="Young S.K."/>
            <person name="Zeng Q."/>
            <person name="Gargeya S."/>
            <person name="Fitzgerald M."/>
            <person name="Haas B."/>
            <person name="Abouelleil A."/>
            <person name="Allen A.W."/>
            <person name="Alvarado L."/>
            <person name="Arachchi H.M."/>
            <person name="Berlin A.M."/>
            <person name="Chapman S.B."/>
            <person name="Gainer-Dewar J."/>
            <person name="Goldberg J."/>
            <person name="Griggs A."/>
            <person name="Gujja S."/>
            <person name="Hansen M."/>
            <person name="Howarth C."/>
            <person name="Imamovic A."/>
            <person name="Ireland A."/>
            <person name="Larimer J."/>
            <person name="McCowan C."/>
            <person name="Murphy C."/>
            <person name="Pearson M."/>
            <person name="Poon T.W."/>
            <person name="Priest M."/>
            <person name="Roberts A."/>
            <person name="Saif S."/>
            <person name="Shea T."/>
            <person name="Sisk P."/>
            <person name="Sykes S."/>
            <person name="Wortman J."/>
            <person name="Nusbaum C."/>
            <person name="Birren B."/>
        </authorList>
    </citation>
    <scope>NUCLEOTIDE SEQUENCE [LARGE SCALE GENOMIC DNA]</scope>
    <source>
        <strain evidence="3">A-37</strain>
    </source>
</reference>
<name>A0A182M3L1_9DIPT</name>
<accession>A0A182M3L1</accession>
<reference evidence="2" key="2">
    <citation type="submission" date="2020-05" db="UniProtKB">
        <authorList>
            <consortium name="EnsemblMetazoa"/>
        </authorList>
    </citation>
    <scope>IDENTIFICATION</scope>
    <source>
        <strain evidence="2">A-37</strain>
    </source>
</reference>
<dbReference type="VEuPathDB" id="VectorBase:ACUA008620"/>
<proteinExistence type="predicted"/>
<feature type="transmembrane region" description="Helical" evidence="1">
    <location>
        <begin position="52"/>
        <end position="68"/>
    </location>
</feature>